<evidence type="ECO:0000313" key="3">
    <source>
        <dbReference type="EMBL" id="EAL67699.1"/>
    </source>
</evidence>
<dbReference type="KEGG" id="ddi:DDB_G0279521"/>
<organism evidence="3 4">
    <name type="scientific">Dictyostelium discoideum</name>
    <name type="common">Social amoeba</name>
    <dbReference type="NCBI Taxonomy" id="44689"/>
    <lineage>
        <taxon>Eukaryota</taxon>
        <taxon>Amoebozoa</taxon>
        <taxon>Evosea</taxon>
        <taxon>Eumycetozoa</taxon>
        <taxon>Dictyostelia</taxon>
        <taxon>Dictyosteliales</taxon>
        <taxon>Dictyosteliaceae</taxon>
        <taxon>Dictyostelium</taxon>
    </lineage>
</organism>
<dbReference type="AlphaFoldDB" id="Q54WP1"/>
<keyword evidence="4" id="KW-1185">Reference proteome</keyword>
<dbReference type="Proteomes" id="UP000002195">
    <property type="component" value="Unassembled WGS sequence"/>
</dbReference>
<dbReference type="VEuPathDB" id="AmoebaDB:DDB_G0279521"/>
<dbReference type="HOGENOM" id="CLU_1306832_0_0_1"/>
<name>Q54WP1_DICDI</name>
<dbReference type="dictyBase" id="DDB_G0279521"/>
<comment type="caution">
    <text evidence="3">The sequence shown here is derived from an EMBL/GenBank/DDBJ whole genome shotgun (WGS) entry which is preliminary data.</text>
</comment>
<evidence type="ECO:0000313" key="4">
    <source>
        <dbReference type="Proteomes" id="UP000002195"/>
    </source>
</evidence>
<keyword evidence="1" id="KW-0175">Coiled coil</keyword>
<feature type="coiled-coil region" evidence="1">
    <location>
        <begin position="134"/>
        <end position="172"/>
    </location>
</feature>
<keyword evidence="2" id="KW-0472">Membrane</keyword>
<dbReference type="EMBL" id="AAFI02000031">
    <property type="protein sequence ID" value="EAL67699.1"/>
    <property type="molecule type" value="Genomic_DNA"/>
</dbReference>
<evidence type="ECO:0000256" key="1">
    <source>
        <dbReference type="SAM" id="Coils"/>
    </source>
</evidence>
<keyword evidence="2" id="KW-0812">Transmembrane</keyword>
<sequence length="211" mass="24872">MFKKIITSTLVRSSQYGKFLNDNNFQVRNINTNVLSFSQPLIFKKETPTFFTPKTLISNNNNSFKFGNKLNYSTEYNKNKPTDTILKDSIFEKENRKGNEKSFYSGKFNYFFSNATIPTIVLIVAFYYFSNSAIENIKESNSKLYNDITNLINESNKTFKELLREMREKNQLIIEQNNHQILIQNNRVLVSIVLTFLSLIFFIIDYKKKYM</sequence>
<protein>
    <recommendedName>
        <fullName evidence="5">Transmembrane protein</fullName>
    </recommendedName>
</protein>
<feature type="transmembrane region" description="Helical" evidence="2">
    <location>
        <begin position="108"/>
        <end position="129"/>
    </location>
</feature>
<accession>Q54WP1</accession>
<proteinExistence type="predicted"/>
<dbReference type="RefSeq" id="XP_641676.1">
    <property type="nucleotide sequence ID" value="XM_636584.1"/>
</dbReference>
<dbReference type="SMR" id="Q54WP1"/>
<feature type="transmembrane region" description="Helical" evidence="2">
    <location>
        <begin position="188"/>
        <end position="206"/>
    </location>
</feature>
<dbReference type="PaxDb" id="44689-DDB0205820"/>
<evidence type="ECO:0000256" key="2">
    <source>
        <dbReference type="SAM" id="Phobius"/>
    </source>
</evidence>
<keyword evidence="2" id="KW-1133">Transmembrane helix</keyword>
<dbReference type="GeneID" id="8622084"/>
<reference evidence="3 4" key="1">
    <citation type="journal article" date="2005" name="Nature">
        <title>The genome of the social amoeba Dictyostelium discoideum.</title>
        <authorList>
            <consortium name="The Dictyostelium discoideum Sequencing Consortium"/>
            <person name="Eichinger L."/>
            <person name="Pachebat J.A."/>
            <person name="Glockner G."/>
            <person name="Rajandream M.A."/>
            <person name="Sucgang R."/>
            <person name="Berriman M."/>
            <person name="Song J."/>
            <person name="Olsen R."/>
            <person name="Szafranski K."/>
            <person name="Xu Q."/>
            <person name="Tunggal B."/>
            <person name="Kummerfeld S."/>
            <person name="Madera M."/>
            <person name="Konfortov B.A."/>
            <person name="Rivero F."/>
            <person name="Bankier A.T."/>
            <person name="Lehmann R."/>
            <person name="Hamlin N."/>
            <person name="Davies R."/>
            <person name="Gaudet P."/>
            <person name="Fey P."/>
            <person name="Pilcher K."/>
            <person name="Chen G."/>
            <person name="Saunders D."/>
            <person name="Sodergren E."/>
            <person name="Davis P."/>
            <person name="Kerhornou A."/>
            <person name="Nie X."/>
            <person name="Hall N."/>
            <person name="Anjard C."/>
            <person name="Hemphill L."/>
            <person name="Bason N."/>
            <person name="Farbrother P."/>
            <person name="Desany B."/>
            <person name="Just E."/>
            <person name="Morio T."/>
            <person name="Rost R."/>
            <person name="Churcher C."/>
            <person name="Cooper J."/>
            <person name="Haydock S."/>
            <person name="van Driessche N."/>
            <person name="Cronin A."/>
            <person name="Goodhead I."/>
            <person name="Muzny D."/>
            <person name="Mourier T."/>
            <person name="Pain A."/>
            <person name="Lu M."/>
            <person name="Harper D."/>
            <person name="Lindsay R."/>
            <person name="Hauser H."/>
            <person name="James K."/>
            <person name="Quiles M."/>
            <person name="Madan Babu M."/>
            <person name="Saito T."/>
            <person name="Buchrieser C."/>
            <person name="Wardroper A."/>
            <person name="Felder M."/>
            <person name="Thangavelu M."/>
            <person name="Johnson D."/>
            <person name="Knights A."/>
            <person name="Loulseged H."/>
            <person name="Mungall K."/>
            <person name="Oliver K."/>
            <person name="Price C."/>
            <person name="Quail M.A."/>
            <person name="Urushihara H."/>
            <person name="Hernandez J."/>
            <person name="Rabbinowitsch E."/>
            <person name="Steffen D."/>
            <person name="Sanders M."/>
            <person name="Ma J."/>
            <person name="Kohara Y."/>
            <person name="Sharp S."/>
            <person name="Simmonds M."/>
            <person name="Spiegler S."/>
            <person name="Tivey A."/>
            <person name="Sugano S."/>
            <person name="White B."/>
            <person name="Walker D."/>
            <person name="Woodward J."/>
            <person name="Winckler T."/>
            <person name="Tanaka Y."/>
            <person name="Shaulsky G."/>
            <person name="Schleicher M."/>
            <person name="Weinstock G."/>
            <person name="Rosenthal A."/>
            <person name="Cox E.C."/>
            <person name="Chisholm R.L."/>
            <person name="Gibbs R."/>
            <person name="Loomis W.F."/>
            <person name="Platzer M."/>
            <person name="Kay R.R."/>
            <person name="Williams J."/>
            <person name="Dear P.H."/>
            <person name="Noegel A.A."/>
            <person name="Barrell B."/>
            <person name="Kuspa A."/>
        </authorList>
    </citation>
    <scope>NUCLEOTIDE SEQUENCE [LARGE SCALE GENOMIC DNA]</scope>
    <source>
        <strain evidence="3 4">AX4</strain>
    </source>
</reference>
<evidence type="ECO:0008006" key="5">
    <source>
        <dbReference type="Google" id="ProtNLM"/>
    </source>
</evidence>
<gene>
    <name evidence="3" type="ORF">DDB_G0279521</name>
</gene>
<dbReference type="InParanoid" id="Q54WP1"/>